<gene>
    <name evidence="1" type="ORF">NCTC11112_06039</name>
</gene>
<reference evidence="1 2" key="1">
    <citation type="submission" date="2018-06" db="EMBL/GenBank/DDBJ databases">
        <authorList>
            <consortium name="Pathogen Informatics"/>
            <person name="Doyle S."/>
        </authorList>
    </citation>
    <scope>NUCLEOTIDE SEQUENCE [LARGE SCALE GENOMIC DNA]</scope>
    <source>
        <strain evidence="1 2">NCTC11112</strain>
    </source>
</reference>
<sequence length="75" mass="8572">MRILDKEDWRVIANKVKNTLFGIEFGGKATDITHGIGRASTTLNGREPYKYWVILFGSERKSALVISLKLLYGWK</sequence>
<organism evidence="1 2">
    <name type="scientific">Escherichia coli</name>
    <dbReference type="NCBI Taxonomy" id="562"/>
    <lineage>
        <taxon>Bacteria</taxon>
        <taxon>Pseudomonadati</taxon>
        <taxon>Pseudomonadota</taxon>
        <taxon>Gammaproteobacteria</taxon>
        <taxon>Enterobacterales</taxon>
        <taxon>Enterobacteriaceae</taxon>
        <taxon>Escherichia</taxon>
    </lineage>
</organism>
<proteinExistence type="predicted"/>
<evidence type="ECO:0000313" key="2">
    <source>
        <dbReference type="Proteomes" id="UP000254817"/>
    </source>
</evidence>
<protein>
    <submittedName>
        <fullName evidence="1">Uncharacterized protein</fullName>
    </submittedName>
</protein>
<name>A0A376S844_ECOLX</name>
<dbReference type="Proteomes" id="UP000254817">
    <property type="component" value="Unassembled WGS sequence"/>
</dbReference>
<evidence type="ECO:0000313" key="1">
    <source>
        <dbReference type="EMBL" id="STI46854.1"/>
    </source>
</evidence>
<dbReference type="EMBL" id="UGAW01000002">
    <property type="protein sequence ID" value="STI46854.1"/>
    <property type="molecule type" value="Genomic_DNA"/>
</dbReference>
<dbReference type="AlphaFoldDB" id="A0A376S844"/>
<accession>A0A376S844</accession>